<gene>
    <name evidence="1" type="ORF">HZT40_11105</name>
</gene>
<proteinExistence type="predicted"/>
<dbReference type="InterPro" id="IPR010980">
    <property type="entry name" value="Cyt_c/b562"/>
</dbReference>
<dbReference type="GO" id="GO:0022900">
    <property type="term" value="P:electron transport chain"/>
    <property type="evidence" value="ECO:0007669"/>
    <property type="project" value="InterPro"/>
</dbReference>
<reference evidence="1" key="1">
    <citation type="submission" date="2020-06" db="EMBL/GenBank/DDBJ databases">
        <title>Analysis procedures for assessing recovery of high quality, complete, closed genomes from Nanopore long read metagenome sequencing.</title>
        <authorList>
            <person name="Bessarab I."/>
            <person name="Arumugam K."/>
            <person name="Haryono M."/>
            <person name="Liu X."/>
            <person name="Roy S."/>
            <person name="Zuniga-Montanez R.E."/>
            <person name="Qiu G."/>
            <person name="Drautz-Moses D.I."/>
            <person name="Law Y.Y."/>
            <person name="Wuertz S."/>
            <person name="Lauro F.M."/>
            <person name="Huson D.H."/>
            <person name="Williams R.B."/>
        </authorList>
    </citation>
    <scope>NUCLEOTIDE SEQUENCE [LARGE SCALE GENOMIC DNA]</scope>
    <source>
        <strain evidence="1">SSD2</strain>
    </source>
</reference>
<keyword evidence="2" id="KW-1185">Reference proteome</keyword>
<dbReference type="Proteomes" id="UP000510621">
    <property type="component" value="Chromosome"/>
</dbReference>
<organism evidence="1 2">
    <name type="scientific">Candidatus Thiothrix singaporensis</name>
    <dbReference type="NCBI Taxonomy" id="2799669"/>
    <lineage>
        <taxon>Bacteria</taxon>
        <taxon>Pseudomonadati</taxon>
        <taxon>Pseudomonadota</taxon>
        <taxon>Gammaproteobacteria</taxon>
        <taxon>Thiotrichales</taxon>
        <taxon>Thiotrichaceae</taxon>
        <taxon>Thiothrix</taxon>
    </lineage>
</organism>
<evidence type="ECO:0000313" key="2">
    <source>
        <dbReference type="Proteomes" id="UP000510621"/>
    </source>
</evidence>
<dbReference type="GO" id="GO:0020037">
    <property type="term" value="F:heme binding"/>
    <property type="evidence" value="ECO:0007669"/>
    <property type="project" value="InterPro"/>
</dbReference>
<dbReference type="AlphaFoldDB" id="A0A7L6ASF1"/>
<dbReference type="Gene3D" id="1.20.120.10">
    <property type="entry name" value="Cytochrome c/b562"/>
    <property type="match status" value="1"/>
</dbReference>
<dbReference type="KEGG" id="this:HZT40_11105"/>
<dbReference type="GO" id="GO:0009055">
    <property type="term" value="F:electron transfer activity"/>
    <property type="evidence" value="ECO:0007669"/>
    <property type="project" value="InterPro"/>
</dbReference>
<accession>A0A7L6ASF1</accession>
<name>A0A7L6ASF1_9GAMM</name>
<dbReference type="EMBL" id="CP059265">
    <property type="protein sequence ID" value="QLQ32040.1"/>
    <property type="molecule type" value="Genomic_DNA"/>
</dbReference>
<sequence>MCKLCWGVSAILVLALLGGAYKFIVQGSAIPAPDGRNAIMLESGERDLVLTEMRGFLTSVQQITQAVSERDMKLIAEAASKSGAAATHAVPASLMGKLPLEFKKLGLDTHGKFDELALDAQQLGDPTHSLQQLSALMSNCLACHQAYRIDPTPAPDR</sequence>
<protein>
    <submittedName>
        <fullName evidence="1">Cytochrome c</fullName>
    </submittedName>
</protein>
<evidence type="ECO:0000313" key="1">
    <source>
        <dbReference type="EMBL" id="QLQ32040.1"/>
    </source>
</evidence>
<dbReference type="SUPFAM" id="SSF47175">
    <property type="entry name" value="Cytochromes"/>
    <property type="match status" value="1"/>
</dbReference>
<dbReference type="GO" id="GO:0005506">
    <property type="term" value="F:iron ion binding"/>
    <property type="evidence" value="ECO:0007669"/>
    <property type="project" value="InterPro"/>
</dbReference>